<reference evidence="1 2" key="1">
    <citation type="submission" date="2018-02" db="EMBL/GenBank/DDBJ databases">
        <title>Comparative genomes isolates from brazilian mangrove.</title>
        <authorList>
            <person name="Araujo J.E."/>
            <person name="Taketani R.G."/>
            <person name="Silva M.C.P."/>
            <person name="Loureco M.V."/>
            <person name="Andreote F.D."/>
        </authorList>
    </citation>
    <scope>NUCLEOTIDE SEQUENCE [LARGE SCALE GENOMIC DNA]</scope>
    <source>
        <strain evidence="1 2">HEX-2 MGV</strain>
    </source>
</reference>
<dbReference type="AlphaFoldDB" id="A0A2S8G394"/>
<gene>
    <name evidence="1" type="ORF">C5Y96_02445</name>
</gene>
<sequence length="69" mass="7824">MMVLLVKHSSAHRIIIIDLPRGVKTYLARGQVYIFEAKPTFAGQLVSVLSFITPRYLIAKPIFVLEQPQ</sequence>
<comment type="caution">
    <text evidence="1">The sequence shown here is derived from an EMBL/GenBank/DDBJ whole genome shotgun (WGS) entry which is preliminary data.</text>
</comment>
<evidence type="ECO:0000313" key="2">
    <source>
        <dbReference type="Proteomes" id="UP000240009"/>
    </source>
</evidence>
<proteinExistence type="predicted"/>
<dbReference type="EMBL" id="PUIA01000016">
    <property type="protein sequence ID" value="PQO38760.1"/>
    <property type="molecule type" value="Genomic_DNA"/>
</dbReference>
<dbReference type="Proteomes" id="UP000240009">
    <property type="component" value="Unassembled WGS sequence"/>
</dbReference>
<organism evidence="1 2">
    <name type="scientific">Blastopirellula marina</name>
    <dbReference type="NCBI Taxonomy" id="124"/>
    <lineage>
        <taxon>Bacteria</taxon>
        <taxon>Pseudomonadati</taxon>
        <taxon>Planctomycetota</taxon>
        <taxon>Planctomycetia</taxon>
        <taxon>Pirellulales</taxon>
        <taxon>Pirellulaceae</taxon>
        <taxon>Blastopirellula</taxon>
    </lineage>
</organism>
<protein>
    <submittedName>
        <fullName evidence="1">Uncharacterized protein</fullName>
    </submittedName>
</protein>
<accession>A0A2S8G394</accession>
<evidence type="ECO:0000313" key="1">
    <source>
        <dbReference type="EMBL" id="PQO38760.1"/>
    </source>
</evidence>
<name>A0A2S8G394_9BACT</name>